<sequence>MSKFAIVIIANHEILYNPSSKFSEKQNYSNAHLPPPPSSQQQQQQQLKPLNVHVVMHSHVDPGWLQTFEDYYQQKVKYILDLAMKYLNENSEMRFIWSEMSFLERWWRDAKESQKIIAKKLIKEGRLELTGGSWVMTDEATPYFWASIDNMVEGHTFVRETFNVTPTTSWSVDPFGHGMMIPYLNAEAGINSMVIGRLNSHLKEDLRNKGLLMFNWAQIWDETGIKATPLVNALPKTYYTTSDSCGMDSNVCCQFDLGPSARSFCNKRANHITSVNVGLYAANLVSQYRTLEPFYKSNSILVAVGDDFFFSQDGDWSITQKNYKQLFDYINSNFNLMQIKVKFSTVHEFFEDVRSQNKDFPLFTGDFFPYTEGKTGGYPYWTGFYVHRPFFKRAERLTQSKLRSHDLLSVLAQYSETIKQVKPARRDLALCQHHDSITGTSKPHVMDDYMSRLEKAFDGINMAVGEIISKRIAPPVSSYTLLEYPHETKDGRSNQHEIMFSVSKQKHTVLIINQGTFVQKQKVTLRINDPRIEVSINGNPIPAQILPIPDLKKVSINGNPIPAQILPVPDLKNGLISNSSFEIVFFVDFQPLELQKVDLQFSKAQPHSTMLSVLYSNNTASGFGDRGGAYTYVSTGGMESINSSQIPVKPFSPMFSVGPLISKSYTCVTPALIQTTIIDNGNALTDLPIHIELFSNQGAMDATTMMNIQSEVDSNDVFYTDVNGINVIFEGNFYPVASGIFIEDENHRLTILTGQATGATLFNKSLDIMVDRRLSGDDGKGLGRGDASDSLPSTLRYDILLENKVSQDLQDFKNPIFFSGTAYYALQNLLYFPEMLALKNNTNSLNLWPTIKWPCNIELINIRYIDEKSGIILLRELPFDPSLPQLDCTKDNYRTLYDSLLIILRNANLIQTSLTGTMDTNRVNAENFEDLFSVPLKIVALKFYY</sequence>
<dbReference type="Proteomes" id="UP000887579">
    <property type="component" value="Unplaced"/>
</dbReference>
<proteinExistence type="predicted"/>
<organism evidence="1 2">
    <name type="scientific">Panagrolaimus sp. ES5</name>
    <dbReference type="NCBI Taxonomy" id="591445"/>
    <lineage>
        <taxon>Eukaryota</taxon>
        <taxon>Metazoa</taxon>
        <taxon>Ecdysozoa</taxon>
        <taxon>Nematoda</taxon>
        <taxon>Chromadorea</taxon>
        <taxon>Rhabditida</taxon>
        <taxon>Tylenchina</taxon>
        <taxon>Panagrolaimomorpha</taxon>
        <taxon>Panagrolaimoidea</taxon>
        <taxon>Panagrolaimidae</taxon>
        <taxon>Panagrolaimus</taxon>
    </lineage>
</organism>
<accession>A0AC34FAD9</accession>
<evidence type="ECO:0000313" key="2">
    <source>
        <dbReference type="WBParaSite" id="ES5_v2.g13956.t1"/>
    </source>
</evidence>
<reference evidence="2" key="1">
    <citation type="submission" date="2022-11" db="UniProtKB">
        <authorList>
            <consortium name="WormBaseParasite"/>
        </authorList>
    </citation>
    <scope>IDENTIFICATION</scope>
</reference>
<name>A0AC34FAD9_9BILA</name>
<dbReference type="WBParaSite" id="ES5_v2.g13956.t1">
    <property type="protein sequence ID" value="ES5_v2.g13956.t1"/>
    <property type="gene ID" value="ES5_v2.g13956"/>
</dbReference>
<evidence type="ECO:0000313" key="1">
    <source>
        <dbReference type="Proteomes" id="UP000887579"/>
    </source>
</evidence>
<protein>
    <submittedName>
        <fullName evidence="2">Glycoside hydrolase family 38 central domain-containing protein</fullName>
    </submittedName>
</protein>